<proteinExistence type="predicted"/>
<evidence type="ECO:0000313" key="1">
    <source>
        <dbReference type="EMBL" id="GBM52633.1"/>
    </source>
</evidence>
<dbReference type="AlphaFoldDB" id="A0A4Y2GGB2"/>
<sequence>MTSDIIRGISENELENLFSCTFWGKGCGCGFINPPDLCFCFLEPVSRYHPKCLPRTFLSGTKSEETLSCAFSCGATGRVLHTLMDFDTFELS</sequence>
<reference evidence="1 2" key="1">
    <citation type="journal article" date="2019" name="Sci. Rep.">
        <title>Orb-weaving spider Araneus ventricosus genome elucidates the spidroin gene catalogue.</title>
        <authorList>
            <person name="Kono N."/>
            <person name="Nakamura H."/>
            <person name="Ohtoshi R."/>
            <person name="Moran D.A.P."/>
            <person name="Shinohara A."/>
            <person name="Yoshida Y."/>
            <person name="Fujiwara M."/>
            <person name="Mori M."/>
            <person name="Tomita M."/>
            <person name="Arakawa K."/>
        </authorList>
    </citation>
    <scope>NUCLEOTIDE SEQUENCE [LARGE SCALE GENOMIC DNA]</scope>
</reference>
<comment type="caution">
    <text evidence="1">The sequence shown here is derived from an EMBL/GenBank/DDBJ whole genome shotgun (WGS) entry which is preliminary data.</text>
</comment>
<dbReference type="Proteomes" id="UP000499080">
    <property type="component" value="Unassembled WGS sequence"/>
</dbReference>
<accession>A0A4Y2GGB2</accession>
<name>A0A4Y2GGB2_ARAVE</name>
<evidence type="ECO:0000313" key="2">
    <source>
        <dbReference type="Proteomes" id="UP000499080"/>
    </source>
</evidence>
<protein>
    <submittedName>
        <fullName evidence="1">Uncharacterized protein</fullName>
    </submittedName>
</protein>
<keyword evidence="2" id="KW-1185">Reference proteome</keyword>
<dbReference type="EMBL" id="BGPR01099423">
    <property type="protein sequence ID" value="GBM52633.1"/>
    <property type="molecule type" value="Genomic_DNA"/>
</dbReference>
<gene>
    <name evidence="1" type="ORF">AVEN_263782_1</name>
</gene>
<organism evidence="1 2">
    <name type="scientific">Araneus ventricosus</name>
    <name type="common">Orbweaver spider</name>
    <name type="synonym">Epeira ventricosa</name>
    <dbReference type="NCBI Taxonomy" id="182803"/>
    <lineage>
        <taxon>Eukaryota</taxon>
        <taxon>Metazoa</taxon>
        <taxon>Ecdysozoa</taxon>
        <taxon>Arthropoda</taxon>
        <taxon>Chelicerata</taxon>
        <taxon>Arachnida</taxon>
        <taxon>Araneae</taxon>
        <taxon>Araneomorphae</taxon>
        <taxon>Entelegynae</taxon>
        <taxon>Araneoidea</taxon>
        <taxon>Araneidae</taxon>
        <taxon>Araneus</taxon>
    </lineage>
</organism>